<protein>
    <submittedName>
        <fullName evidence="2">Uncharacterized protein</fullName>
    </submittedName>
</protein>
<evidence type="ECO:0000313" key="3">
    <source>
        <dbReference type="Proteomes" id="UP001341840"/>
    </source>
</evidence>
<organism evidence="2 3">
    <name type="scientific">Stylosanthes scabra</name>
    <dbReference type="NCBI Taxonomy" id="79078"/>
    <lineage>
        <taxon>Eukaryota</taxon>
        <taxon>Viridiplantae</taxon>
        <taxon>Streptophyta</taxon>
        <taxon>Embryophyta</taxon>
        <taxon>Tracheophyta</taxon>
        <taxon>Spermatophyta</taxon>
        <taxon>Magnoliopsida</taxon>
        <taxon>eudicotyledons</taxon>
        <taxon>Gunneridae</taxon>
        <taxon>Pentapetalae</taxon>
        <taxon>rosids</taxon>
        <taxon>fabids</taxon>
        <taxon>Fabales</taxon>
        <taxon>Fabaceae</taxon>
        <taxon>Papilionoideae</taxon>
        <taxon>50 kb inversion clade</taxon>
        <taxon>dalbergioids sensu lato</taxon>
        <taxon>Dalbergieae</taxon>
        <taxon>Pterocarpus clade</taxon>
        <taxon>Stylosanthes</taxon>
    </lineage>
</organism>
<feature type="compositionally biased region" description="Basic and acidic residues" evidence="1">
    <location>
        <begin position="108"/>
        <end position="124"/>
    </location>
</feature>
<feature type="compositionally biased region" description="Acidic residues" evidence="1">
    <location>
        <begin position="94"/>
        <end position="107"/>
    </location>
</feature>
<reference evidence="2 3" key="1">
    <citation type="journal article" date="2023" name="Plants (Basel)">
        <title>Bridging the Gap: Combining Genomics and Transcriptomics Approaches to Understand Stylosanthes scabra, an Orphan Legume from the Brazilian Caatinga.</title>
        <authorList>
            <person name="Ferreira-Neto J.R.C."/>
            <person name="da Silva M.D."/>
            <person name="Binneck E."/>
            <person name="de Melo N.F."/>
            <person name="da Silva R.H."/>
            <person name="de Melo A.L.T.M."/>
            <person name="Pandolfi V."/>
            <person name="Bustamante F.O."/>
            <person name="Brasileiro-Vidal A.C."/>
            <person name="Benko-Iseppon A.M."/>
        </authorList>
    </citation>
    <scope>NUCLEOTIDE SEQUENCE [LARGE SCALE GENOMIC DNA]</scope>
    <source>
        <tissue evidence="2">Leaves</tissue>
    </source>
</reference>
<dbReference type="Proteomes" id="UP001341840">
    <property type="component" value="Unassembled WGS sequence"/>
</dbReference>
<dbReference type="EMBL" id="JASCZI010152326">
    <property type="protein sequence ID" value="MED6175924.1"/>
    <property type="molecule type" value="Genomic_DNA"/>
</dbReference>
<evidence type="ECO:0000313" key="2">
    <source>
        <dbReference type="EMBL" id="MED6175924.1"/>
    </source>
</evidence>
<sequence>MARKAPSPLAKGKAKIHQLPIRLSLRLAALRARQPIDKAGASVSTPAVTLRRIWTLRVAAPKKRILKWIPKEKIKGVNSSDESEEVPKYVPGDGLEENQDLGEEEPKEEGLGVDHEMDPNQDPEKPEEDPEEDPKEDLEMEEEEAEVMEPDEEEYN</sequence>
<keyword evidence="3" id="KW-1185">Reference proteome</keyword>
<accession>A0ABU6VQX9</accession>
<name>A0ABU6VQX9_9FABA</name>
<gene>
    <name evidence="2" type="ORF">PIB30_082894</name>
</gene>
<comment type="caution">
    <text evidence="2">The sequence shown here is derived from an EMBL/GenBank/DDBJ whole genome shotgun (WGS) entry which is preliminary data.</text>
</comment>
<feature type="region of interest" description="Disordered" evidence="1">
    <location>
        <begin position="71"/>
        <end position="156"/>
    </location>
</feature>
<proteinExistence type="predicted"/>
<feature type="compositionally biased region" description="Acidic residues" evidence="1">
    <location>
        <begin position="125"/>
        <end position="156"/>
    </location>
</feature>
<evidence type="ECO:0000256" key="1">
    <source>
        <dbReference type="SAM" id="MobiDB-lite"/>
    </source>
</evidence>